<gene>
    <name evidence="5" type="ORF">HH800_08875</name>
</gene>
<dbReference type="PANTHER" id="PTHR43537:SF5">
    <property type="entry name" value="UXU OPERON TRANSCRIPTIONAL REGULATOR"/>
    <property type="match status" value="1"/>
</dbReference>
<evidence type="ECO:0000256" key="3">
    <source>
        <dbReference type="ARBA" id="ARBA00023163"/>
    </source>
</evidence>
<dbReference type="GO" id="GO:0003700">
    <property type="term" value="F:DNA-binding transcription factor activity"/>
    <property type="evidence" value="ECO:0007669"/>
    <property type="project" value="InterPro"/>
</dbReference>
<dbReference type="SMART" id="SM00895">
    <property type="entry name" value="FCD"/>
    <property type="match status" value="1"/>
</dbReference>
<dbReference type="InterPro" id="IPR008920">
    <property type="entry name" value="TF_FadR/GntR_C"/>
</dbReference>
<evidence type="ECO:0000259" key="4">
    <source>
        <dbReference type="PROSITE" id="PS50949"/>
    </source>
</evidence>
<keyword evidence="2" id="KW-0238">DNA-binding</keyword>
<dbReference type="Pfam" id="PF00392">
    <property type="entry name" value="GntR"/>
    <property type="match status" value="1"/>
</dbReference>
<dbReference type="RefSeq" id="WP_169860785.1">
    <property type="nucleotide sequence ID" value="NZ_CP053021.1"/>
</dbReference>
<name>A0A6M4G5W0_SPHYA</name>
<dbReference type="GO" id="GO:0003677">
    <property type="term" value="F:DNA binding"/>
    <property type="evidence" value="ECO:0007669"/>
    <property type="project" value="UniProtKB-KW"/>
</dbReference>
<keyword evidence="3" id="KW-0804">Transcription</keyword>
<accession>A0A6M4G5W0</accession>
<sequence>MTDHAPIRQRASDAIADQLRREIAAGAFADGLLDPTPQLMQRFGVSRPTLREAFRILESERLIEVRHGSRTGVRVRQPSGEGAVRMTGQTLQAAGTTIEQLYEARLAFEPFAARLVAQRCDRRDIGRLRGAHADLDGLLEARAWPALGAAMARFHHLLVELTGNQMLTLTADTIATLLERHQRNRNAALHEPADPDASWLAFRGLGVRSVARLIALVEAGEANAAEVHWRLHVERANDYWLKDEDRHAVIDVIGDRGAR</sequence>
<protein>
    <submittedName>
        <fullName evidence="5">FadR family transcriptional regulator</fullName>
    </submittedName>
</protein>
<dbReference type="SUPFAM" id="SSF48008">
    <property type="entry name" value="GntR ligand-binding domain-like"/>
    <property type="match status" value="1"/>
</dbReference>
<dbReference type="Proteomes" id="UP000502611">
    <property type="component" value="Chromosome"/>
</dbReference>
<feature type="domain" description="HTH gntR-type" evidence="4">
    <location>
        <begin position="9"/>
        <end position="78"/>
    </location>
</feature>
<proteinExistence type="predicted"/>
<dbReference type="EMBL" id="CP053021">
    <property type="protein sequence ID" value="QJR02286.1"/>
    <property type="molecule type" value="Genomic_DNA"/>
</dbReference>
<dbReference type="PRINTS" id="PR00035">
    <property type="entry name" value="HTHGNTR"/>
</dbReference>
<dbReference type="SUPFAM" id="SSF46785">
    <property type="entry name" value="Winged helix' DNA-binding domain"/>
    <property type="match status" value="1"/>
</dbReference>
<dbReference type="Pfam" id="PF07729">
    <property type="entry name" value="FCD"/>
    <property type="match status" value="1"/>
</dbReference>
<dbReference type="SMART" id="SM00345">
    <property type="entry name" value="HTH_GNTR"/>
    <property type="match status" value="1"/>
</dbReference>
<evidence type="ECO:0000313" key="5">
    <source>
        <dbReference type="EMBL" id="QJR02286.1"/>
    </source>
</evidence>
<dbReference type="CDD" id="cd07377">
    <property type="entry name" value="WHTH_GntR"/>
    <property type="match status" value="1"/>
</dbReference>
<evidence type="ECO:0000313" key="6">
    <source>
        <dbReference type="Proteomes" id="UP000502611"/>
    </source>
</evidence>
<dbReference type="PROSITE" id="PS50949">
    <property type="entry name" value="HTH_GNTR"/>
    <property type="match status" value="1"/>
</dbReference>
<dbReference type="InterPro" id="IPR036390">
    <property type="entry name" value="WH_DNA-bd_sf"/>
</dbReference>
<dbReference type="Gene3D" id="1.20.120.530">
    <property type="entry name" value="GntR ligand-binding domain-like"/>
    <property type="match status" value="1"/>
</dbReference>
<dbReference type="PANTHER" id="PTHR43537">
    <property type="entry name" value="TRANSCRIPTIONAL REGULATOR, GNTR FAMILY"/>
    <property type="match status" value="1"/>
</dbReference>
<reference evidence="5 6" key="1">
    <citation type="submission" date="2020-04" db="EMBL/GenBank/DDBJ databases">
        <title>The Whole Genome Analysis of High salt-tolerant Sphingobium yanoikuyae YC-XJ2 with Aryl organophosphorus flame retardants (aryl-OPFRs)-degrading capacity and characteristics of Related phosphotriesterase.</title>
        <authorList>
            <person name="Li X."/>
        </authorList>
    </citation>
    <scope>NUCLEOTIDE SEQUENCE [LARGE SCALE GENOMIC DNA]</scope>
    <source>
        <strain evidence="5 6">YC-XJ2</strain>
    </source>
</reference>
<dbReference type="InterPro" id="IPR036388">
    <property type="entry name" value="WH-like_DNA-bd_sf"/>
</dbReference>
<evidence type="ECO:0000256" key="1">
    <source>
        <dbReference type="ARBA" id="ARBA00023015"/>
    </source>
</evidence>
<keyword evidence="1" id="KW-0805">Transcription regulation</keyword>
<dbReference type="InterPro" id="IPR000524">
    <property type="entry name" value="Tscrpt_reg_HTH_GntR"/>
</dbReference>
<dbReference type="Gene3D" id="1.10.10.10">
    <property type="entry name" value="Winged helix-like DNA-binding domain superfamily/Winged helix DNA-binding domain"/>
    <property type="match status" value="1"/>
</dbReference>
<organism evidence="5 6">
    <name type="scientific">Sphingobium yanoikuyae</name>
    <name type="common">Sphingomonas yanoikuyae</name>
    <dbReference type="NCBI Taxonomy" id="13690"/>
    <lineage>
        <taxon>Bacteria</taxon>
        <taxon>Pseudomonadati</taxon>
        <taxon>Pseudomonadota</taxon>
        <taxon>Alphaproteobacteria</taxon>
        <taxon>Sphingomonadales</taxon>
        <taxon>Sphingomonadaceae</taxon>
        <taxon>Sphingobium</taxon>
    </lineage>
</organism>
<dbReference type="AlphaFoldDB" id="A0A6M4G5W0"/>
<evidence type="ECO:0000256" key="2">
    <source>
        <dbReference type="ARBA" id="ARBA00023125"/>
    </source>
</evidence>
<dbReference type="InterPro" id="IPR011711">
    <property type="entry name" value="GntR_C"/>
</dbReference>